<reference evidence="2" key="1">
    <citation type="journal article" date="2014" name="Proc. Natl. Acad. Sci. U.S.A.">
        <title>Extensive sampling of basidiomycete genomes demonstrates inadequacy of the white-rot/brown-rot paradigm for wood decay fungi.</title>
        <authorList>
            <person name="Riley R."/>
            <person name="Salamov A.A."/>
            <person name="Brown D.W."/>
            <person name="Nagy L.G."/>
            <person name="Floudas D."/>
            <person name="Held B.W."/>
            <person name="Levasseur A."/>
            <person name="Lombard V."/>
            <person name="Morin E."/>
            <person name="Otillar R."/>
            <person name="Lindquist E.A."/>
            <person name="Sun H."/>
            <person name="LaButti K.M."/>
            <person name="Schmutz J."/>
            <person name="Jabbour D."/>
            <person name="Luo H."/>
            <person name="Baker S.E."/>
            <person name="Pisabarro A.G."/>
            <person name="Walton J.D."/>
            <person name="Blanchette R.A."/>
            <person name="Henrissat B."/>
            <person name="Martin F."/>
            <person name="Cullen D."/>
            <person name="Hibbett D.S."/>
            <person name="Grigoriev I.V."/>
        </authorList>
    </citation>
    <scope>NUCLEOTIDE SEQUENCE [LARGE SCALE GENOMIC DNA]</scope>
    <source>
        <strain evidence="2">FD-172 SS1</strain>
    </source>
</reference>
<sequence>MSIETSDKIMLLVMSQTSISSSESPKTSKRVRPLVSLPPIASGNGATPASRLIPTLPLEICTYILESADLVTLASAARANSTFQIVAESVLYRNAAFCGVYNAISCSRSLLLAGREHRLTALRRFRAFAVYHPFRHPDLVPSIKSVLDAAPSLIDLELELWGSVPILLDKPIRLQRLFAVHDFDHHMLDFLAKVPLLKTLSIVESPRFSVLDSSIVPALESIEGTRAVVELFVPHRPVRKVKVLGDSNQEMVDTLLDALAKSTVHLEYLSLSVSYKSADLLATVAQRFPFLRTIEVQSVEPSYWTPMAPSYTPRFEDELIGVLSLFKCLERIKLANVDIKWDDHLERQEFCDRFHSTLHIIEAGDVIWTRTGEYGSCWVSRKSLGPA</sequence>
<evidence type="ECO:0000313" key="1">
    <source>
        <dbReference type="EMBL" id="KDQ18569.1"/>
    </source>
</evidence>
<keyword evidence="2" id="KW-1185">Reference proteome</keyword>
<name>A0A067MSI2_BOTB1</name>
<protein>
    <recommendedName>
        <fullName evidence="3">F-box domain-containing protein</fullName>
    </recommendedName>
</protein>
<dbReference type="InParanoid" id="A0A067MSI2"/>
<organism evidence="1 2">
    <name type="scientific">Botryobasidium botryosum (strain FD-172 SS1)</name>
    <dbReference type="NCBI Taxonomy" id="930990"/>
    <lineage>
        <taxon>Eukaryota</taxon>
        <taxon>Fungi</taxon>
        <taxon>Dikarya</taxon>
        <taxon>Basidiomycota</taxon>
        <taxon>Agaricomycotina</taxon>
        <taxon>Agaricomycetes</taxon>
        <taxon>Cantharellales</taxon>
        <taxon>Botryobasidiaceae</taxon>
        <taxon>Botryobasidium</taxon>
    </lineage>
</organism>
<dbReference type="OrthoDB" id="613763at2759"/>
<dbReference type="EMBL" id="KL198021">
    <property type="protein sequence ID" value="KDQ18569.1"/>
    <property type="molecule type" value="Genomic_DNA"/>
</dbReference>
<dbReference type="HOGENOM" id="CLU_060129_0_0_1"/>
<dbReference type="AlphaFoldDB" id="A0A067MSI2"/>
<evidence type="ECO:0000313" key="2">
    <source>
        <dbReference type="Proteomes" id="UP000027195"/>
    </source>
</evidence>
<proteinExistence type="predicted"/>
<evidence type="ECO:0008006" key="3">
    <source>
        <dbReference type="Google" id="ProtNLM"/>
    </source>
</evidence>
<dbReference type="Proteomes" id="UP000027195">
    <property type="component" value="Unassembled WGS sequence"/>
</dbReference>
<accession>A0A067MSI2</accession>
<gene>
    <name evidence="1" type="ORF">BOTBODRAFT_63488</name>
</gene>